<dbReference type="Pfam" id="PF00293">
    <property type="entry name" value="NUDIX"/>
    <property type="match status" value="1"/>
</dbReference>
<dbReference type="EMBL" id="CP015163">
    <property type="protein sequence ID" value="AXB43902.1"/>
    <property type="molecule type" value="Genomic_DNA"/>
</dbReference>
<reference evidence="5 6" key="1">
    <citation type="submission" date="2016-04" db="EMBL/GenBank/DDBJ databases">
        <title>Complete genome sequence and analysis of deep-sea sediment isolate, Amycolatopsis sp. WP1.</title>
        <authorList>
            <person name="Wang H."/>
            <person name="Chen S."/>
            <person name="Wu Q."/>
        </authorList>
    </citation>
    <scope>NUCLEOTIDE SEQUENCE [LARGE SCALE GENOMIC DNA]</scope>
    <source>
        <strain evidence="5 6">WP1</strain>
    </source>
</reference>
<keyword evidence="2" id="KW-0378">Hydrolase</keyword>
<keyword evidence="6" id="KW-1185">Reference proteome</keyword>
<organism evidence="5 6">
    <name type="scientific">Amycolatopsis albispora</name>
    <dbReference type="NCBI Taxonomy" id="1804986"/>
    <lineage>
        <taxon>Bacteria</taxon>
        <taxon>Bacillati</taxon>
        <taxon>Actinomycetota</taxon>
        <taxon>Actinomycetes</taxon>
        <taxon>Pseudonocardiales</taxon>
        <taxon>Pseudonocardiaceae</taxon>
        <taxon>Amycolatopsis</taxon>
    </lineage>
</organism>
<evidence type="ECO:0000313" key="6">
    <source>
        <dbReference type="Proteomes" id="UP000250434"/>
    </source>
</evidence>
<dbReference type="PANTHER" id="PTHR43046">
    <property type="entry name" value="GDP-MANNOSE MANNOSYL HYDROLASE"/>
    <property type="match status" value="1"/>
</dbReference>
<gene>
    <name evidence="5" type="ORF">A4R43_16355</name>
</gene>
<proteinExistence type="predicted"/>
<dbReference type="InterPro" id="IPR015797">
    <property type="entry name" value="NUDIX_hydrolase-like_dom_sf"/>
</dbReference>
<sequence>MFVEDTFVTCAQGHRHWGLHGAAGLLLTDPERGVLLQRRAWWTHHGRTWALPGGALRPGETPAEAATREADEEAAVPPAAVRPLASSTVDHGGWRYTTVLAVATGEVRERVRNKESTELRWVPVDEVADYRLHRDFALAWPELRAQVGRELVLVVDAANVMGSRPDGWWRDRAGAAARLRDQLAPLASSGMVPPMLDEWYWWPRIVLVVEGQASGVAPVPGVEVVAAARDGDSEIVSVVRASRPDDHVLVVTADRELRSRVESAGATTMGPRPLLQLL</sequence>
<evidence type="ECO:0000259" key="4">
    <source>
        <dbReference type="PROSITE" id="PS51462"/>
    </source>
</evidence>
<feature type="region of interest" description="Disordered" evidence="3">
    <location>
        <begin position="53"/>
        <end position="79"/>
    </location>
</feature>
<dbReference type="AlphaFoldDB" id="A0A344L778"/>
<evidence type="ECO:0000256" key="2">
    <source>
        <dbReference type="ARBA" id="ARBA00022801"/>
    </source>
</evidence>
<protein>
    <submittedName>
        <fullName evidence="5">ADP-ribose pyrophosphatase</fullName>
    </submittedName>
</protein>
<dbReference type="CDD" id="cd18877">
    <property type="entry name" value="NUDIX_Hydrolase"/>
    <property type="match status" value="1"/>
</dbReference>
<dbReference type="Gene3D" id="3.90.79.10">
    <property type="entry name" value="Nucleoside Triphosphate Pyrophosphohydrolase"/>
    <property type="match status" value="1"/>
</dbReference>
<dbReference type="KEGG" id="aab:A4R43_16355"/>
<evidence type="ECO:0000256" key="1">
    <source>
        <dbReference type="ARBA" id="ARBA00001946"/>
    </source>
</evidence>
<dbReference type="Proteomes" id="UP000250434">
    <property type="component" value="Chromosome"/>
</dbReference>
<accession>A0A344L778</accession>
<dbReference type="PANTHER" id="PTHR43046:SF2">
    <property type="entry name" value="8-OXO-DGTP DIPHOSPHATASE-RELATED"/>
    <property type="match status" value="1"/>
</dbReference>
<dbReference type="InterPro" id="IPR000086">
    <property type="entry name" value="NUDIX_hydrolase_dom"/>
</dbReference>
<feature type="domain" description="Nudix hydrolase" evidence="4">
    <location>
        <begin position="18"/>
        <end position="144"/>
    </location>
</feature>
<dbReference type="GO" id="GO:0016787">
    <property type="term" value="F:hydrolase activity"/>
    <property type="evidence" value="ECO:0007669"/>
    <property type="project" value="UniProtKB-KW"/>
</dbReference>
<dbReference type="OrthoDB" id="3404294at2"/>
<dbReference type="PROSITE" id="PS51462">
    <property type="entry name" value="NUDIX"/>
    <property type="match status" value="1"/>
</dbReference>
<name>A0A344L778_9PSEU</name>
<comment type="cofactor">
    <cofactor evidence="1">
        <name>Mg(2+)</name>
        <dbReference type="ChEBI" id="CHEBI:18420"/>
    </cofactor>
</comment>
<evidence type="ECO:0000313" key="5">
    <source>
        <dbReference type="EMBL" id="AXB43902.1"/>
    </source>
</evidence>
<dbReference type="SUPFAM" id="SSF55811">
    <property type="entry name" value="Nudix"/>
    <property type="match status" value="1"/>
</dbReference>
<evidence type="ECO:0000256" key="3">
    <source>
        <dbReference type="SAM" id="MobiDB-lite"/>
    </source>
</evidence>